<proteinExistence type="predicted"/>
<comment type="caution">
    <text evidence="2">The sequence shown here is derived from an EMBL/GenBank/DDBJ whole genome shotgun (WGS) entry which is preliminary data.</text>
</comment>
<feature type="region of interest" description="Disordered" evidence="1">
    <location>
        <begin position="229"/>
        <end position="291"/>
    </location>
</feature>
<protein>
    <submittedName>
        <fullName evidence="2">Uncharacterized protein</fullName>
    </submittedName>
</protein>
<dbReference type="AlphaFoldDB" id="A0A645DXU5"/>
<name>A0A645DXU5_9ZZZZ</name>
<reference evidence="2" key="1">
    <citation type="submission" date="2019-08" db="EMBL/GenBank/DDBJ databases">
        <authorList>
            <person name="Kucharzyk K."/>
            <person name="Murdoch R.W."/>
            <person name="Higgins S."/>
            <person name="Loffler F."/>
        </authorList>
    </citation>
    <scope>NUCLEOTIDE SEQUENCE</scope>
</reference>
<sequence>MHQVGAVADPRQGHSDRPVRHRCTSWGWLTGSGYRSGRRERSGGLRRARRPGGVRGRAGPGGARRPGGPGGVRGPGGPGGVRGPGGPGGVRGPGADPDRPAVAPGQVEGAHPQACPRGRIGRQTVRVDPQQDRCVSELRADLRPGPAGPEILAAEASRQGPRHPPIGILGVNGVAGHREQVGGQPGQHSAVGQVGAGRGAMGRPTATLRAPGTRRVLGADQDLGRVRATGVGERGASGDRGGERGVPGIRGVSEIRGVSGGRDRGVSGGRDRGLPGDRIVPGGRTRGGRHR</sequence>
<dbReference type="EMBL" id="VSSQ01040995">
    <property type="protein sequence ID" value="MPM94340.1"/>
    <property type="molecule type" value="Genomic_DNA"/>
</dbReference>
<organism evidence="2">
    <name type="scientific">bioreactor metagenome</name>
    <dbReference type="NCBI Taxonomy" id="1076179"/>
    <lineage>
        <taxon>unclassified sequences</taxon>
        <taxon>metagenomes</taxon>
        <taxon>ecological metagenomes</taxon>
    </lineage>
</organism>
<feature type="compositionally biased region" description="Basic and acidic residues" evidence="1">
    <location>
        <begin position="261"/>
        <end position="275"/>
    </location>
</feature>
<evidence type="ECO:0000313" key="2">
    <source>
        <dbReference type="EMBL" id="MPM94340.1"/>
    </source>
</evidence>
<evidence type="ECO:0000256" key="1">
    <source>
        <dbReference type="SAM" id="MobiDB-lite"/>
    </source>
</evidence>
<accession>A0A645DXU5</accession>
<gene>
    <name evidence="2" type="ORF">SDC9_141486</name>
</gene>
<feature type="compositionally biased region" description="Gly residues" evidence="1">
    <location>
        <begin position="53"/>
        <end position="92"/>
    </location>
</feature>
<feature type="region of interest" description="Disordered" evidence="1">
    <location>
        <begin position="181"/>
        <end position="206"/>
    </location>
</feature>
<feature type="region of interest" description="Disordered" evidence="1">
    <location>
        <begin position="1"/>
        <end position="130"/>
    </location>
</feature>